<dbReference type="OrthoDB" id="8158974at2"/>
<feature type="chain" id="PRO_5020205382" description="Type VI secretion system-associated protein TagO" evidence="1">
    <location>
        <begin position="23"/>
        <end position="211"/>
    </location>
</feature>
<dbReference type="InterPro" id="IPR017738">
    <property type="entry name" value="T6SS-assoc_VCA0118"/>
</dbReference>
<dbReference type="AlphaFoldDB" id="A0A4D7B7B5"/>
<dbReference type="Proteomes" id="UP000298781">
    <property type="component" value="Chromosome"/>
</dbReference>
<evidence type="ECO:0000313" key="2">
    <source>
        <dbReference type="EMBL" id="QCI66895.1"/>
    </source>
</evidence>
<dbReference type="Pfam" id="PF11319">
    <property type="entry name" value="VasI"/>
    <property type="match status" value="1"/>
</dbReference>
<dbReference type="EMBL" id="CP039690">
    <property type="protein sequence ID" value="QCI66895.1"/>
    <property type="molecule type" value="Genomic_DNA"/>
</dbReference>
<keyword evidence="3" id="KW-1185">Reference proteome</keyword>
<feature type="signal peptide" evidence="1">
    <location>
        <begin position="1"/>
        <end position="22"/>
    </location>
</feature>
<keyword evidence="1" id="KW-0732">Signal</keyword>
<gene>
    <name evidence="2" type="ORF">E8M01_23190</name>
</gene>
<organism evidence="2 3">
    <name type="scientific">Phreatobacter stygius</name>
    <dbReference type="NCBI Taxonomy" id="1940610"/>
    <lineage>
        <taxon>Bacteria</taxon>
        <taxon>Pseudomonadati</taxon>
        <taxon>Pseudomonadota</taxon>
        <taxon>Alphaproteobacteria</taxon>
        <taxon>Hyphomicrobiales</taxon>
        <taxon>Phreatobacteraceae</taxon>
        <taxon>Phreatobacter</taxon>
    </lineage>
</organism>
<evidence type="ECO:0000256" key="1">
    <source>
        <dbReference type="SAM" id="SignalP"/>
    </source>
</evidence>
<sequence length="211" mass="22651">MAKSGIIALAAAALLGSNTIGAAQDETRAALGRCAAIAADADRLKCFDQLARPVPPASGSAPIWEVQTEISPVDDSRIVNVTQKPVEPWGEQRVALTIRCFEGQTSLSVSRDSLLAVGRTAKVIVRIDRQPATEGQWTIATTSQEAILPENAIGFLRALPSTGRLFIRVEGVRNLRFEGTFRLEGVNEIRRTVGEACRWPPPSASRPPAGR</sequence>
<dbReference type="RefSeq" id="WP_136962333.1">
    <property type="nucleotide sequence ID" value="NZ_CP039690.1"/>
</dbReference>
<accession>A0A4D7B7B5</accession>
<proteinExistence type="predicted"/>
<protein>
    <recommendedName>
        <fullName evidence="4">Type VI secretion system-associated protein TagO</fullName>
    </recommendedName>
</protein>
<reference evidence="2 3" key="1">
    <citation type="submission" date="2019-04" db="EMBL/GenBank/DDBJ databases">
        <title>Phreatobacter aquaticus sp. nov.</title>
        <authorList>
            <person name="Choi A."/>
        </authorList>
    </citation>
    <scope>NUCLEOTIDE SEQUENCE [LARGE SCALE GENOMIC DNA]</scope>
    <source>
        <strain evidence="2 3">KCTC 52518</strain>
    </source>
</reference>
<dbReference type="KEGG" id="pstg:E8M01_23190"/>
<evidence type="ECO:0008006" key="4">
    <source>
        <dbReference type="Google" id="ProtNLM"/>
    </source>
</evidence>
<evidence type="ECO:0000313" key="3">
    <source>
        <dbReference type="Proteomes" id="UP000298781"/>
    </source>
</evidence>
<name>A0A4D7B7B5_9HYPH</name>